<gene>
    <name evidence="8" type="primary">radC</name>
    <name evidence="8" type="ORF">F1189_31610</name>
</gene>
<dbReference type="InterPro" id="IPR025657">
    <property type="entry name" value="RadC_JAB"/>
</dbReference>
<keyword evidence="5" id="KW-0482">Metalloprotease</keyword>
<dbReference type="PROSITE" id="PS50249">
    <property type="entry name" value="MPN"/>
    <property type="match status" value="1"/>
</dbReference>
<dbReference type="Pfam" id="PF04002">
    <property type="entry name" value="RadC"/>
    <property type="match status" value="1"/>
</dbReference>
<protein>
    <submittedName>
        <fullName evidence="8">DNA repair protein RadC</fullName>
    </submittedName>
</protein>
<comment type="similarity">
    <text evidence="6">Belongs to the UPF0758 family.</text>
</comment>
<evidence type="ECO:0000313" key="9">
    <source>
        <dbReference type="Proteomes" id="UP000325255"/>
    </source>
</evidence>
<organism evidence="8 9">
    <name type="scientific">Rhodovastum atsumiense</name>
    <dbReference type="NCBI Taxonomy" id="504468"/>
    <lineage>
        <taxon>Bacteria</taxon>
        <taxon>Pseudomonadati</taxon>
        <taxon>Pseudomonadota</taxon>
        <taxon>Alphaproteobacteria</taxon>
        <taxon>Acetobacterales</taxon>
        <taxon>Acetobacteraceae</taxon>
        <taxon>Rhodovastum</taxon>
    </lineage>
</organism>
<evidence type="ECO:0000256" key="1">
    <source>
        <dbReference type="ARBA" id="ARBA00022670"/>
    </source>
</evidence>
<accession>A0A5M6IJ99</accession>
<dbReference type="NCBIfam" id="NF000642">
    <property type="entry name" value="PRK00024.1"/>
    <property type="match status" value="1"/>
</dbReference>
<evidence type="ECO:0000256" key="4">
    <source>
        <dbReference type="ARBA" id="ARBA00022833"/>
    </source>
</evidence>
<keyword evidence="4" id="KW-0862">Zinc</keyword>
<dbReference type="Proteomes" id="UP000325255">
    <property type="component" value="Unassembled WGS sequence"/>
</dbReference>
<dbReference type="InterPro" id="IPR037518">
    <property type="entry name" value="MPN"/>
</dbReference>
<name>A0A5M6IJ99_9PROT</name>
<evidence type="ECO:0000256" key="2">
    <source>
        <dbReference type="ARBA" id="ARBA00022723"/>
    </source>
</evidence>
<dbReference type="PROSITE" id="PS01302">
    <property type="entry name" value="UPF0758"/>
    <property type="match status" value="1"/>
</dbReference>
<dbReference type="PANTHER" id="PTHR30471">
    <property type="entry name" value="DNA REPAIR PROTEIN RADC"/>
    <property type="match status" value="1"/>
</dbReference>
<comment type="caution">
    <text evidence="8">The sequence shown here is derived from an EMBL/GenBank/DDBJ whole genome shotgun (WGS) entry which is preliminary data.</text>
</comment>
<dbReference type="PANTHER" id="PTHR30471:SF3">
    <property type="entry name" value="UPF0758 PROTEIN YEES-RELATED"/>
    <property type="match status" value="1"/>
</dbReference>
<dbReference type="EMBL" id="VWPK01000135">
    <property type="protein sequence ID" value="KAA5607909.1"/>
    <property type="molecule type" value="Genomic_DNA"/>
</dbReference>
<dbReference type="GO" id="GO:0006508">
    <property type="term" value="P:proteolysis"/>
    <property type="evidence" value="ECO:0007669"/>
    <property type="project" value="UniProtKB-KW"/>
</dbReference>
<evidence type="ECO:0000256" key="3">
    <source>
        <dbReference type="ARBA" id="ARBA00022801"/>
    </source>
</evidence>
<evidence type="ECO:0000256" key="5">
    <source>
        <dbReference type="ARBA" id="ARBA00023049"/>
    </source>
</evidence>
<dbReference type="InterPro" id="IPR020891">
    <property type="entry name" value="UPF0758_CS"/>
</dbReference>
<dbReference type="GO" id="GO:0008237">
    <property type="term" value="F:metallopeptidase activity"/>
    <property type="evidence" value="ECO:0007669"/>
    <property type="project" value="UniProtKB-KW"/>
</dbReference>
<keyword evidence="1" id="KW-0645">Protease</keyword>
<evidence type="ECO:0000256" key="6">
    <source>
        <dbReference type="RuleBase" id="RU003797"/>
    </source>
</evidence>
<sequence>MKHSNKNPPLPSDVIASAVVVRGEHYSGFAEQGPGLVQEFNDAQANLARLYDETVERELGDMSDQEYLEMLVLPGTNKRNSRKISKALITKFGNITNVLSATASELLSVQGVNVSIVRILATTKSAAVKMAKSEIINLPIVNNIGKLIGYLNSRISRSSTEQFLVLFLDGKNHLLADETLGSGTVNHTPVYPREVVKRALELHATALILVHNHPSGDPSPSLDDIHMTQKIKQAASALDIFIHDHIIIGKGRWLSFRSANLL</sequence>
<dbReference type="CDD" id="cd08071">
    <property type="entry name" value="MPN_DUF2466"/>
    <property type="match status" value="1"/>
</dbReference>
<dbReference type="NCBIfam" id="TIGR00608">
    <property type="entry name" value="radc"/>
    <property type="match status" value="1"/>
</dbReference>
<proteinExistence type="inferred from homology"/>
<dbReference type="InterPro" id="IPR001405">
    <property type="entry name" value="UPF0758"/>
</dbReference>
<keyword evidence="3" id="KW-0378">Hydrolase</keyword>
<dbReference type="SUPFAM" id="SSF102712">
    <property type="entry name" value="JAB1/MPN domain"/>
    <property type="match status" value="1"/>
</dbReference>
<dbReference type="OrthoDB" id="9804482at2"/>
<dbReference type="AlphaFoldDB" id="A0A5M6IJ99"/>
<evidence type="ECO:0000313" key="8">
    <source>
        <dbReference type="EMBL" id="KAA5607909.1"/>
    </source>
</evidence>
<keyword evidence="9" id="KW-1185">Reference proteome</keyword>
<reference evidence="8 9" key="1">
    <citation type="submission" date="2019-09" db="EMBL/GenBank/DDBJ databases">
        <title>Genome sequence of Rhodovastum atsumiense, a diverse member of the Acetobacteraceae family of non-sulfur purple photosynthetic bacteria.</title>
        <authorList>
            <person name="Meyer T."/>
            <person name="Kyndt J."/>
        </authorList>
    </citation>
    <scope>NUCLEOTIDE SEQUENCE [LARGE SCALE GENOMIC DNA]</scope>
    <source>
        <strain evidence="8 9">DSM 21279</strain>
    </source>
</reference>
<dbReference type="Gene3D" id="3.40.140.10">
    <property type="entry name" value="Cytidine Deaminase, domain 2"/>
    <property type="match status" value="1"/>
</dbReference>
<keyword evidence="2" id="KW-0479">Metal-binding</keyword>
<feature type="domain" description="MPN" evidence="7">
    <location>
        <begin position="140"/>
        <end position="262"/>
    </location>
</feature>
<dbReference type="GO" id="GO:0046872">
    <property type="term" value="F:metal ion binding"/>
    <property type="evidence" value="ECO:0007669"/>
    <property type="project" value="UniProtKB-KW"/>
</dbReference>
<evidence type="ECO:0000259" key="7">
    <source>
        <dbReference type="PROSITE" id="PS50249"/>
    </source>
</evidence>